<accession>A0A1I2GT32</accession>
<sequence>MANVDDYNQKLEAIQAIPDEETQVPTIPVDVYLQEAENLYHWSRDDQEQLATIGITSEQIEDLPVRTGACRETQSIWFKDRYSQQEAQRDWSRLSPQAYDLRNELLHTFRYAYRKDLVILGRISAIAEGDGHADMIQDLNDLAVLGRENQTPLEAIGFDLSKLDLAATKADEMGNLLGLANGDKADQNQSKLLRDKAYTYLKELVDEIRDAGKYLFWRNPQRYKGYISHYRKNRRSTTADEEPALGE</sequence>
<proteinExistence type="predicted"/>
<evidence type="ECO:0000313" key="2">
    <source>
        <dbReference type="Proteomes" id="UP000198964"/>
    </source>
</evidence>
<dbReference type="EMBL" id="FONW01000003">
    <property type="protein sequence ID" value="SFF19711.1"/>
    <property type="molecule type" value="Genomic_DNA"/>
</dbReference>
<gene>
    <name evidence="1" type="ORF">SAMN05216283_10377</name>
</gene>
<reference evidence="1 2" key="1">
    <citation type="submission" date="2016-10" db="EMBL/GenBank/DDBJ databases">
        <authorList>
            <person name="de Groot N.N."/>
        </authorList>
    </citation>
    <scope>NUCLEOTIDE SEQUENCE [LARGE SCALE GENOMIC DNA]</scope>
    <source>
        <strain evidence="1 2">CGMCC 1.9156</strain>
    </source>
</reference>
<dbReference type="RefSeq" id="WP_093919505.1">
    <property type="nucleotide sequence ID" value="NZ_FONW01000003.1"/>
</dbReference>
<keyword evidence="2" id="KW-1185">Reference proteome</keyword>
<protein>
    <submittedName>
        <fullName evidence="1">Uncharacterized protein</fullName>
    </submittedName>
</protein>
<dbReference type="AlphaFoldDB" id="A0A1I2GT32"/>
<organism evidence="1 2">
    <name type="scientific">Sunxiuqinia elliptica</name>
    <dbReference type="NCBI Taxonomy" id="655355"/>
    <lineage>
        <taxon>Bacteria</taxon>
        <taxon>Pseudomonadati</taxon>
        <taxon>Bacteroidota</taxon>
        <taxon>Bacteroidia</taxon>
        <taxon>Marinilabiliales</taxon>
        <taxon>Prolixibacteraceae</taxon>
        <taxon>Sunxiuqinia</taxon>
    </lineage>
</organism>
<name>A0A1I2GT32_9BACT</name>
<evidence type="ECO:0000313" key="1">
    <source>
        <dbReference type="EMBL" id="SFF19711.1"/>
    </source>
</evidence>
<dbReference type="Proteomes" id="UP000198964">
    <property type="component" value="Unassembled WGS sequence"/>
</dbReference>